<proteinExistence type="predicted"/>
<organism evidence="1 2">
    <name type="scientific">Parasitella parasitica</name>
    <dbReference type="NCBI Taxonomy" id="35722"/>
    <lineage>
        <taxon>Eukaryota</taxon>
        <taxon>Fungi</taxon>
        <taxon>Fungi incertae sedis</taxon>
        <taxon>Mucoromycota</taxon>
        <taxon>Mucoromycotina</taxon>
        <taxon>Mucoromycetes</taxon>
        <taxon>Mucorales</taxon>
        <taxon>Mucorineae</taxon>
        <taxon>Mucoraceae</taxon>
        <taxon>Parasitella</taxon>
    </lineage>
</organism>
<evidence type="ECO:0000313" key="2">
    <source>
        <dbReference type="Proteomes" id="UP000054107"/>
    </source>
</evidence>
<accession>A0A0B7NBB2</accession>
<name>A0A0B7NBB2_9FUNG</name>
<dbReference type="AlphaFoldDB" id="A0A0B7NBB2"/>
<dbReference type="Proteomes" id="UP000054107">
    <property type="component" value="Unassembled WGS sequence"/>
</dbReference>
<keyword evidence="2" id="KW-1185">Reference proteome</keyword>
<reference evidence="1 2" key="1">
    <citation type="submission" date="2014-09" db="EMBL/GenBank/DDBJ databases">
        <authorList>
            <person name="Ellenberger Sabrina"/>
        </authorList>
    </citation>
    <scope>NUCLEOTIDE SEQUENCE [LARGE SCALE GENOMIC DNA]</scope>
    <source>
        <strain evidence="1 2">CBS 412.66</strain>
    </source>
</reference>
<gene>
    <name evidence="1" type="primary">PARPA_10030.1 scaffold 39144</name>
</gene>
<protein>
    <submittedName>
        <fullName evidence="1">Uncharacterized protein</fullName>
    </submittedName>
</protein>
<sequence>MRGGVGFNGSKIAELSNSKAGSEDCSYSTSKYVPQPTSKPSIQDTQYLFFLCHLFLLAPKEYLVPSNTGR</sequence>
<dbReference type="EMBL" id="LN732614">
    <property type="protein sequence ID" value="CEP15790.1"/>
    <property type="molecule type" value="Genomic_DNA"/>
</dbReference>
<evidence type="ECO:0000313" key="1">
    <source>
        <dbReference type="EMBL" id="CEP15790.1"/>
    </source>
</evidence>